<name>A0A023BZ13_9FLAO</name>
<dbReference type="GO" id="GO:0016757">
    <property type="term" value="F:glycosyltransferase activity"/>
    <property type="evidence" value="ECO:0007669"/>
    <property type="project" value="InterPro"/>
</dbReference>
<dbReference type="PANTHER" id="PTHR12526:SF630">
    <property type="entry name" value="GLYCOSYLTRANSFERASE"/>
    <property type="match status" value="1"/>
</dbReference>
<reference evidence="2 3" key="1">
    <citation type="submission" date="2014-04" db="EMBL/GenBank/DDBJ databases">
        <title>Aquimarina sp. 22II-S11-z7 Genome Sequencing.</title>
        <authorList>
            <person name="Lai Q."/>
        </authorList>
    </citation>
    <scope>NUCLEOTIDE SEQUENCE [LARGE SCALE GENOMIC DNA]</scope>
    <source>
        <strain evidence="2 3">22II-S11-z7</strain>
    </source>
</reference>
<protein>
    <recommendedName>
        <fullName evidence="1">Glycosyl transferase family 1 domain-containing protein</fullName>
    </recommendedName>
</protein>
<dbReference type="Proteomes" id="UP000023541">
    <property type="component" value="Unassembled WGS sequence"/>
</dbReference>
<organism evidence="2 3">
    <name type="scientific">Aquimarina atlantica</name>
    <dbReference type="NCBI Taxonomy" id="1317122"/>
    <lineage>
        <taxon>Bacteria</taxon>
        <taxon>Pseudomonadati</taxon>
        <taxon>Bacteroidota</taxon>
        <taxon>Flavobacteriia</taxon>
        <taxon>Flavobacteriales</taxon>
        <taxon>Flavobacteriaceae</taxon>
        <taxon>Aquimarina</taxon>
    </lineage>
</organism>
<proteinExistence type="predicted"/>
<evidence type="ECO:0000313" key="2">
    <source>
        <dbReference type="EMBL" id="EZH75306.1"/>
    </source>
</evidence>
<dbReference type="InterPro" id="IPR001296">
    <property type="entry name" value="Glyco_trans_1"/>
</dbReference>
<feature type="domain" description="Glycosyl transferase family 1" evidence="1">
    <location>
        <begin position="194"/>
        <end position="349"/>
    </location>
</feature>
<dbReference type="CDD" id="cd03820">
    <property type="entry name" value="GT4_AmsD-like"/>
    <property type="match status" value="1"/>
</dbReference>
<dbReference type="OrthoDB" id="9811239at2"/>
<dbReference type="RefSeq" id="WP_034237679.1">
    <property type="nucleotide sequence ID" value="NZ_AQRA01000001.1"/>
</dbReference>
<sequence>MKIVFIIDQVYLHGGIERVLSIKANYLASMPHNKIYIITTEQKDKKPCYEFNDKIIFKDLGINYQRNKSYFHPVNLRKLPKHIKKTKSVIKKINPDIVVVCSHSTDTYFIPFINKGIPKVKEFHYSKFIELENRKNPRNLQKKYFLKFADYVETKYDKLVILNQDEAAYYASDNTVVIPNPLTFYPEKVSTISNNIVITAGRIASVKGYDMLIDIWEIVSKKYPEWELHIYGDGEPGYVKMLQDKIDAKNLQDHLMLKGVTSDVKGKMLASSIFAMSSHNECFPLVLLEAQACGLPIISFDCPNGPRNIVNTENGVLIPIYNNVEFANQLIELMKNRVKLEEMGKSARQNASNYSVENVMKLWNNMFNELLNL</sequence>
<dbReference type="SUPFAM" id="SSF53756">
    <property type="entry name" value="UDP-Glycosyltransferase/glycogen phosphorylase"/>
    <property type="match status" value="1"/>
</dbReference>
<gene>
    <name evidence="2" type="ORF">ATO12_00590</name>
</gene>
<dbReference type="eggNOG" id="COG0438">
    <property type="taxonomic scope" value="Bacteria"/>
</dbReference>
<comment type="caution">
    <text evidence="2">The sequence shown here is derived from an EMBL/GenBank/DDBJ whole genome shotgun (WGS) entry which is preliminary data.</text>
</comment>
<dbReference type="Pfam" id="PF00534">
    <property type="entry name" value="Glycos_transf_1"/>
    <property type="match status" value="1"/>
</dbReference>
<keyword evidence="3" id="KW-1185">Reference proteome</keyword>
<dbReference type="Gene3D" id="3.40.50.2000">
    <property type="entry name" value="Glycogen Phosphorylase B"/>
    <property type="match status" value="2"/>
</dbReference>
<evidence type="ECO:0000259" key="1">
    <source>
        <dbReference type="Pfam" id="PF00534"/>
    </source>
</evidence>
<dbReference type="STRING" id="1317122.ATO12_00590"/>
<evidence type="ECO:0000313" key="3">
    <source>
        <dbReference type="Proteomes" id="UP000023541"/>
    </source>
</evidence>
<accession>A0A023BZ13</accession>
<dbReference type="PANTHER" id="PTHR12526">
    <property type="entry name" value="GLYCOSYLTRANSFERASE"/>
    <property type="match status" value="1"/>
</dbReference>
<dbReference type="EMBL" id="AQRA01000001">
    <property type="protein sequence ID" value="EZH75306.1"/>
    <property type="molecule type" value="Genomic_DNA"/>
</dbReference>
<dbReference type="AlphaFoldDB" id="A0A023BZ13"/>